<evidence type="ECO:0000313" key="2">
    <source>
        <dbReference type="EMBL" id="MTD13194.1"/>
    </source>
</evidence>
<feature type="region of interest" description="Disordered" evidence="1">
    <location>
        <begin position="1"/>
        <end position="38"/>
    </location>
</feature>
<accession>A0A7K1FK12</accession>
<dbReference type="AlphaFoldDB" id="A0A7K1FK12"/>
<dbReference type="RefSeq" id="WP_154767096.1">
    <property type="nucleotide sequence ID" value="NZ_WLYK01000001.1"/>
</dbReference>
<proteinExistence type="predicted"/>
<feature type="compositionally biased region" description="Basic and acidic residues" evidence="1">
    <location>
        <begin position="1"/>
        <end position="13"/>
    </location>
</feature>
<feature type="region of interest" description="Disordered" evidence="1">
    <location>
        <begin position="57"/>
        <end position="77"/>
    </location>
</feature>
<name>A0A7K1FK12_9ACTN</name>
<gene>
    <name evidence="2" type="ORF">GIS00_04435</name>
</gene>
<keyword evidence="3" id="KW-1185">Reference proteome</keyword>
<dbReference type="Proteomes" id="UP000460221">
    <property type="component" value="Unassembled WGS sequence"/>
</dbReference>
<sequence>MNRDNRRIVRQLDRTPPAGRNGLHANNSPRIERNPRHRSIEMSLMLEELARDRMRQVQRDVEQARTARRHRRQRSAR</sequence>
<comment type="caution">
    <text evidence="2">The sequence shown here is derived from an EMBL/GenBank/DDBJ whole genome shotgun (WGS) entry which is preliminary data.</text>
</comment>
<evidence type="ECO:0000256" key="1">
    <source>
        <dbReference type="SAM" id="MobiDB-lite"/>
    </source>
</evidence>
<feature type="compositionally biased region" description="Basic residues" evidence="1">
    <location>
        <begin position="66"/>
        <end position="77"/>
    </location>
</feature>
<protein>
    <submittedName>
        <fullName evidence="2">Uncharacterized protein</fullName>
    </submittedName>
</protein>
<reference evidence="2 3" key="1">
    <citation type="submission" date="2019-11" db="EMBL/GenBank/DDBJ databases">
        <authorList>
            <person name="Jiang L.-Q."/>
        </authorList>
    </citation>
    <scope>NUCLEOTIDE SEQUENCE [LARGE SCALE GENOMIC DNA]</scope>
    <source>
        <strain evidence="2 3">YIM 132087</strain>
    </source>
</reference>
<dbReference type="EMBL" id="WLYK01000001">
    <property type="protein sequence ID" value="MTD13194.1"/>
    <property type="molecule type" value="Genomic_DNA"/>
</dbReference>
<evidence type="ECO:0000313" key="3">
    <source>
        <dbReference type="Proteomes" id="UP000460221"/>
    </source>
</evidence>
<organism evidence="2 3">
    <name type="scientific">Nakamurella alba</name>
    <dbReference type="NCBI Taxonomy" id="2665158"/>
    <lineage>
        <taxon>Bacteria</taxon>
        <taxon>Bacillati</taxon>
        <taxon>Actinomycetota</taxon>
        <taxon>Actinomycetes</taxon>
        <taxon>Nakamurellales</taxon>
        <taxon>Nakamurellaceae</taxon>
        <taxon>Nakamurella</taxon>
    </lineage>
</organism>